<evidence type="ECO:0000256" key="2">
    <source>
        <dbReference type="SAM" id="SignalP"/>
    </source>
</evidence>
<accession>A0A086TG03</accession>
<organism evidence="4 5">
    <name type="scientific">Hapsidospora chrysogenum (strain ATCC 11550 / CBS 779.69 / DSM 880 / IAM 14645 / JCM 23072 / IMI 49137)</name>
    <name type="common">Acremonium chrysogenum</name>
    <dbReference type="NCBI Taxonomy" id="857340"/>
    <lineage>
        <taxon>Eukaryota</taxon>
        <taxon>Fungi</taxon>
        <taxon>Dikarya</taxon>
        <taxon>Ascomycota</taxon>
        <taxon>Pezizomycotina</taxon>
        <taxon>Sordariomycetes</taxon>
        <taxon>Hypocreomycetidae</taxon>
        <taxon>Hypocreales</taxon>
        <taxon>Bionectriaceae</taxon>
        <taxon>Hapsidospora</taxon>
    </lineage>
</organism>
<reference evidence="5" key="1">
    <citation type="journal article" date="2014" name="Genome Announc.">
        <title>Genome sequence and annotation of Acremonium chrysogenum, producer of the beta-lactam antibiotic cephalosporin C.</title>
        <authorList>
            <person name="Terfehr D."/>
            <person name="Dahlmann T.A."/>
            <person name="Specht T."/>
            <person name="Zadra I."/>
            <person name="Kuernsteiner H."/>
            <person name="Kueck U."/>
        </authorList>
    </citation>
    <scope>NUCLEOTIDE SEQUENCE [LARGE SCALE GENOMIC DNA]</scope>
    <source>
        <strain evidence="5">ATCC 11550 / CBS 779.69 / DSM 880 / IAM 14645 / JCM 23072 / IMI 49137</strain>
    </source>
</reference>
<sequence length="363" mass="40054">MFAPLFLTLAVLSTPVLSREKCDPLDKDERCAPVPAFAGQVSFNFTTGNLVDEFTKFWSVDDEIAKCSSEDQCLIDLDTDGADDKGIALTLWKEGDAAILTSHRYLFFGKVSVELQAARGQGAITSIVLKSDSGDEIDWEILGAYEGQAQTNYFHNGKALYNTYNDTYPIDTSVFSQPHRYTVEWTHRSLILSIDGIKRKTWLVGDIPPEKWPQTPMHIELRTWAVGGEGYDDPGLIAWAGGLPAWDTEAPFRAYYRWVEVDDYTGYACGGVDGPVEYSYDERMRGWRDVRVGGGCWQRPELPGGPAETSSVTPERPETTGKDDGEEPARETCTCAGGGSATLGGGVWWVSVTLVLMGWMVVV</sequence>
<dbReference type="SUPFAM" id="SSF49899">
    <property type="entry name" value="Concanavalin A-like lectins/glucanases"/>
    <property type="match status" value="1"/>
</dbReference>
<feature type="domain" description="GH16" evidence="3">
    <location>
        <begin position="27"/>
        <end position="267"/>
    </location>
</feature>
<keyword evidence="4" id="KW-0378">Hydrolase</keyword>
<dbReference type="PANTHER" id="PTHR10963">
    <property type="entry name" value="GLYCOSYL HYDROLASE-RELATED"/>
    <property type="match status" value="1"/>
</dbReference>
<dbReference type="Gene3D" id="2.60.120.200">
    <property type="match status" value="1"/>
</dbReference>
<dbReference type="PANTHER" id="PTHR10963:SF68">
    <property type="entry name" value="GLYCOSIDASE CRH1-RELATED"/>
    <property type="match status" value="1"/>
</dbReference>
<dbReference type="HOGENOM" id="CLU_027506_3_1_1"/>
<dbReference type="GO" id="GO:0005975">
    <property type="term" value="P:carbohydrate metabolic process"/>
    <property type="evidence" value="ECO:0007669"/>
    <property type="project" value="InterPro"/>
</dbReference>
<dbReference type="AlphaFoldDB" id="A0A086TG03"/>
<dbReference type="GO" id="GO:0016757">
    <property type="term" value="F:glycosyltransferase activity"/>
    <property type="evidence" value="ECO:0007669"/>
    <property type="project" value="TreeGrafter"/>
</dbReference>
<dbReference type="GO" id="GO:0009277">
    <property type="term" value="C:fungal-type cell wall"/>
    <property type="evidence" value="ECO:0007669"/>
    <property type="project" value="TreeGrafter"/>
</dbReference>
<feature type="chain" id="PRO_5001815601" evidence="2">
    <location>
        <begin position="19"/>
        <end position="363"/>
    </location>
</feature>
<feature type="signal peptide" evidence="2">
    <location>
        <begin position="1"/>
        <end position="18"/>
    </location>
</feature>
<dbReference type="InterPro" id="IPR013320">
    <property type="entry name" value="ConA-like_dom_sf"/>
</dbReference>
<dbReference type="InterPro" id="IPR000757">
    <property type="entry name" value="Beta-glucanase-like"/>
</dbReference>
<evidence type="ECO:0000313" key="4">
    <source>
        <dbReference type="EMBL" id="KFH48285.1"/>
    </source>
</evidence>
<dbReference type="EMBL" id="JPKY01000004">
    <property type="protein sequence ID" value="KFH48285.1"/>
    <property type="molecule type" value="Genomic_DNA"/>
</dbReference>
<name>A0A086TG03_HAPC1</name>
<comment type="caution">
    <text evidence="4">The sequence shown here is derived from an EMBL/GenBank/DDBJ whole genome shotgun (WGS) entry which is preliminary data.</text>
</comment>
<evidence type="ECO:0000313" key="5">
    <source>
        <dbReference type="Proteomes" id="UP000029964"/>
    </source>
</evidence>
<protein>
    <submittedName>
        <fullName evidence="4">Glycosidase-like protein</fullName>
    </submittedName>
</protein>
<keyword evidence="4" id="KW-0326">Glycosidase</keyword>
<feature type="region of interest" description="Disordered" evidence="1">
    <location>
        <begin position="298"/>
        <end position="336"/>
    </location>
</feature>
<dbReference type="GO" id="GO:0031505">
    <property type="term" value="P:fungal-type cell wall organization"/>
    <property type="evidence" value="ECO:0007669"/>
    <property type="project" value="TreeGrafter"/>
</dbReference>
<gene>
    <name evidence="4" type="ORF">ACRE_009370</name>
</gene>
<dbReference type="InterPro" id="IPR050546">
    <property type="entry name" value="Glycosyl_Hydrlase_16"/>
</dbReference>
<dbReference type="GO" id="GO:0004553">
    <property type="term" value="F:hydrolase activity, hydrolyzing O-glycosyl compounds"/>
    <property type="evidence" value="ECO:0007669"/>
    <property type="project" value="InterPro"/>
</dbReference>
<dbReference type="Proteomes" id="UP000029964">
    <property type="component" value="Unassembled WGS sequence"/>
</dbReference>
<keyword evidence="5" id="KW-1185">Reference proteome</keyword>
<dbReference type="OrthoDB" id="4781at2759"/>
<dbReference type="STRING" id="857340.A0A086TG03"/>
<dbReference type="Pfam" id="PF00722">
    <property type="entry name" value="Glyco_hydro_16"/>
    <property type="match status" value="1"/>
</dbReference>
<dbReference type="PROSITE" id="PS51762">
    <property type="entry name" value="GH16_2"/>
    <property type="match status" value="1"/>
</dbReference>
<evidence type="ECO:0000256" key="1">
    <source>
        <dbReference type="SAM" id="MobiDB-lite"/>
    </source>
</evidence>
<keyword evidence="2" id="KW-0732">Signal</keyword>
<proteinExistence type="predicted"/>
<evidence type="ECO:0000259" key="3">
    <source>
        <dbReference type="PROSITE" id="PS51762"/>
    </source>
</evidence>
<feature type="compositionally biased region" description="Basic and acidic residues" evidence="1">
    <location>
        <begin position="315"/>
        <end position="330"/>
    </location>
</feature>